<dbReference type="RefSeq" id="WP_277578883.1">
    <property type="nucleotide sequence ID" value="NZ_JANRMI010000004.1"/>
</dbReference>
<dbReference type="PROSITE" id="PS51257">
    <property type="entry name" value="PROKAR_LIPOPROTEIN"/>
    <property type="match status" value="1"/>
</dbReference>
<dbReference type="Pfam" id="PF11925">
    <property type="entry name" value="DUF3443"/>
    <property type="match status" value="1"/>
</dbReference>
<keyword evidence="2" id="KW-1185">Reference proteome</keyword>
<name>A0ABT6DKM7_9BACT</name>
<organism evidence="1 2">
    <name type="scientific">Bdellovibrio svalbardensis</name>
    <dbReference type="NCBI Taxonomy" id="2972972"/>
    <lineage>
        <taxon>Bacteria</taxon>
        <taxon>Pseudomonadati</taxon>
        <taxon>Bdellovibrionota</taxon>
        <taxon>Bdellovibrionia</taxon>
        <taxon>Bdellovibrionales</taxon>
        <taxon>Pseudobdellovibrionaceae</taxon>
        <taxon>Bdellovibrio</taxon>
    </lineage>
</organism>
<dbReference type="EMBL" id="JANRMI010000004">
    <property type="protein sequence ID" value="MDG0817410.1"/>
    <property type="molecule type" value="Genomic_DNA"/>
</dbReference>
<dbReference type="InterPro" id="IPR021847">
    <property type="entry name" value="DUF3443"/>
</dbReference>
<comment type="caution">
    <text evidence="1">The sequence shown here is derived from an EMBL/GenBank/DDBJ whole genome shotgun (WGS) entry which is preliminary data.</text>
</comment>
<protein>
    <submittedName>
        <fullName evidence="1">DUF3443 domain-containing protein</fullName>
    </submittedName>
</protein>
<evidence type="ECO:0000313" key="1">
    <source>
        <dbReference type="EMBL" id="MDG0817410.1"/>
    </source>
</evidence>
<proteinExistence type="predicted"/>
<accession>A0ABT6DKM7</accession>
<evidence type="ECO:0000313" key="2">
    <source>
        <dbReference type="Proteomes" id="UP001152321"/>
    </source>
</evidence>
<sequence>MNKLLLLMVGFHILAGCSGGGGGGADAAGAGDPFPDGAAAYSPVMSGNNVLPLQVTTAGYLNEPVVSVVICNPGTNGTGSCVTVNNILLDTGSSGLRVFNSKLTGLNLTQVTNVGGNQLANCTKYADGTAHWGPVKTADVVLGGEIVSSVNIQVLNDQYADATPCGTPEVDNGSAGYNGILGVGIRDQDCGANCVATTVNGKYYSCAGSSNGSACTDSLATLAMQVRNPVAAITAASNSDGIADNNGTVLILPSVPSTGAVTASGYLIFGINTRANNTPAGGTKVIATDSQGLFVTNFNGQNLTSFIDSGSNGLFFPKTSSTPLCYGDWYCPSSTLTLQATHKPFGGGTSYAVTFEVANAGSIFSSNNYALSNLSAVFTGYFDWGLGFFYGRSVYTSINGKGASVNGVSAPFYAY</sequence>
<dbReference type="Proteomes" id="UP001152321">
    <property type="component" value="Unassembled WGS sequence"/>
</dbReference>
<gene>
    <name evidence="1" type="ORF">NWE73_13595</name>
</gene>
<reference evidence="1" key="1">
    <citation type="submission" date="2022-08" db="EMBL/GenBank/DDBJ databases">
        <title>Novel Bdellovibrio Species Isolated from Svalbard: Designation Bdellovibrio svalbardensis.</title>
        <authorList>
            <person name="Mitchell R.J."/>
            <person name="Choi S.Y."/>
        </authorList>
    </citation>
    <scope>NUCLEOTIDE SEQUENCE</scope>
    <source>
        <strain evidence="1">PAP01</strain>
    </source>
</reference>